<dbReference type="Proteomes" id="UP000557204">
    <property type="component" value="Unassembled WGS sequence"/>
</dbReference>
<dbReference type="PANTHER" id="PTHR43031">
    <property type="entry name" value="FAD-DEPENDENT OXIDOREDUCTASE"/>
    <property type="match status" value="1"/>
</dbReference>
<dbReference type="PROSITE" id="PS50206">
    <property type="entry name" value="RHODANESE_3"/>
    <property type="match status" value="1"/>
</dbReference>
<dbReference type="Gene3D" id="3.40.250.10">
    <property type="entry name" value="Rhodanese-like domain"/>
    <property type="match status" value="1"/>
</dbReference>
<dbReference type="Pfam" id="PF11127">
    <property type="entry name" value="YgaP-like_TM"/>
    <property type="match status" value="1"/>
</dbReference>
<proteinExistence type="predicted"/>
<dbReference type="Pfam" id="PF00581">
    <property type="entry name" value="Rhodanese"/>
    <property type="match status" value="1"/>
</dbReference>
<keyword evidence="3" id="KW-1185">Reference proteome</keyword>
<dbReference type="SUPFAM" id="SSF52821">
    <property type="entry name" value="Rhodanese/Cell cycle control phosphatase"/>
    <property type="match status" value="1"/>
</dbReference>
<dbReference type="InterPro" id="IPR050229">
    <property type="entry name" value="GlpE_sulfurtransferase"/>
</dbReference>
<organism evidence="2 3">
    <name type="scientific">Isoptericola sediminis</name>
    <dbReference type="NCBI Taxonomy" id="2733572"/>
    <lineage>
        <taxon>Bacteria</taxon>
        <taxon>Bacillati</taxon>
        <taxon>Actinomycetota</taxon>
        <taxon>Actinomycetes</taxon>
        <taxon>Micrococcales</taxon>
        <taxon>Promicromonosporaceae</taxon>
        <taxon>Isoptericola</taxon>
    </lineage>
</organism>
<comment type="caution">
    <text evidence="2">The sequence shown here is derived from an EMBL/GenBank/DDBJ whole genome shotgun (WGS) entry which is preliminary data.</text>
</comment>
<dbReference type="CDD" id="cd00158">
    <property type="entry name" value="RHOD"/>
    <property type="match status" value="1"/>
</dbReference>
<evidence type="ECO:0000313" key="2">
    <source>
        <dbReference type="EMBL" id="NNU27616.1"/>
    </source>
</evidence>
<sequence length="202" mass="20962">MASTATVTTIEPGELKQRLADDELTIIDVRTPAEFETVHIRGSYNVPLPLLSEHTDDLADRLGGRVVLVCQSGVRAGQAQDRLSAVGLASAEVLAGGISAFESAGGAVVRGTQRWAMDRQVRMVAGSLVLAGFLGSKLIHPRVGFLAGAIGAGLTYSALSDSCAMAAALSKAPWNRTEVSPTVENTIRSIPVAPQAVSARAA</sequence>
<dbReference type="SMART" id="SM00450">
    <property type="entry name" value="RHOD"/>
    <property type="match status" value="1"/>
</dbReference>
<feature type="domain" description="Rhodanese" evidence="1">
    <location>
        <begin position="20"/>
        <end position="110"/>
    </location>
</feature>
<evidence type="ECO:0000259" key="1">
    <source>
        <dbReference type="PROSITE" id="PS50206"/>
    </source>
</evidence>
<dbReference type="EMBL" id="JABFAJ010000015">
    <property type="protein sequence ID" value="NNU27616.1"/>
    <property type="molecule type" value="Genomic_DNA"/>
</dbReference>
<dbReference type="AlphaFoldDB" id="A0A849JWB6"/>
<dbReference type="PANTHER" id="PTHR43031:SF1">
    <property type="entry name" value="PYRIDINE NUCLEOTIDE-DISULPHIDE OXIDOREDUCTASE"/>
    <property type="match status" value="1"/>
</dbReference>
<dbReference type="InterPro" id="IPR021309">
    <property type="entry name" value="YgaP-like_TM"/>
</dbReference>
<name>A0A849JWB6_9MICO</name>
<gene>
    <name evidence="2" type="ORF">HLI28_08685</name>
</gene>
<dbReference type="InterPro" id="IPR001763">
    <property type="entry name" value="Rhodanese-like_dom"/>
</dbReference>
<protein>
    <submittedName>
        <fullName evidence="2">Rhodanese-like domain-containing protein</fullName>
    </submittedName>
</protein>
<evidence type="ECO:0000313" key="3">
    <source>
        <dbReference type="Proteomes" id="UP000557204"/>
    </source>
</evidence>
<dbReference type="RefSeq" id="WP_171247117.1">
    <property type="nucleotide sequence ID" value="NZ_JABFAJ010000015.1"/>
</dbReference>
<accession>A0A849JWB6</accession>
<reference evidence="2 3" key="1">
    <citation type="submission" date="2020-05" db="EMBL/GenBank/DDBJ databases">
        <title>Genome sequence of Isoptericola sp. JC619 isolated from Chilika lagoon, India.</title>
        <authorList>
            <person name="Kumar D."/>
            <person name="Appam K."/>
            <person name="Gandham S."/>
            <person name="Uppada J."/>
            <person name="Sasikala C."/>
            <person name="Venkata Ramana C."/>
        </authorList>
    </citation>
    <scope>NUCLEOTIDE SEQUENCE [LARGE SCALE GENOMIC DNA]</scope>
    <source>
        <strain evidence="2 3">JC619</strain>
    </source>
</reference>
<dbReference type="InterPro" id="IPR036873">
    <property type="entry name" value="Rhodanese-like_dom_sf"/>
</dbReference>
<dbReference type="Gene3D" id="6.10.140.1340">
    <property type="match status" value="1"/>
</dbReference>